<dbReference type="AlphaFoldDB" id="A0A016RWQ8"/>
<proteinExistence type="predicted"/>
<evidence type="ECO:0000313" key="2">
    <source>
        <dbReference type="Proteomes" id="UP000024635"/>
    </source>
</evidence>
<comment type="caution">
    <text evidence="1">The sequence shown here is derived from an EMBL/GenBank/DDBJ whole genome shotgun (WGS) entry which is preliminary data.</text>
</comment>
<reference evidence="2" key="1">
    <citation type="journal article" date="2015" name="Nat. Genet.">
        <title>The genome and transcriptome of the zoonotic hookworm Ancylostoma ceylanicum identify infection-specific gene families.</title>
        <authorList>
            <person name="Schwarz E.M."/>
            <person name="Hu Y."/>
            <person name="Antoshechkin I."/>
            <person name="Miller M.M."/>
            <person name="Sternberg P.W."/>
            <person name="Aroian R.V."/>
        </authorList>
    </citation>
    <scope>NUCLEOTIDE SEQUENCE</scope>
    <source>
        <strain evidence="2">HY135</strain>
    </source>
</reference>
<accession>A0A016RWQ8</accession>
<organism evidence="1 2">
    <name type="scientific">Ancylostoma ceylanicum</name>
    <dbReference type="NCBI Taxonomy" id="53326"/>
    <lineage>
        <taxon>Eukaryota</taxon>
        <taxon>Metazoa</taxon>
        <taxon>Ecdysozoa</taxon>
        <taxon>Nematoda</taxon>
        <taxon>Chromadorea</taxon>
        <taxon>Rhabditida</taxon>
        <taxon>Rhabditina</taxon>
        <taxon>Rhabditomorpha</taxon>
        <taxon>Strongyloidea</taxon>
        <taxon>Ancylostomatidae</taxon>
        <taxon>Ancylostomatinae</taxon>
        <taxon>Ancylostoma</taxon>
    </lineage>
</organism>
<protein>
    <submittedName>
        <fullName evidence="1">Uncharacterized protein</fullName>
    </submittedName>
</protein>
<dbReference type="Proteomes" id="UP000024635">
    <property type="component" value="Unassembled WGS sequence"/>
</dbReference>
<evidence type="ECO:0000313" key="1">
    <source>
        <dbReference type="EMBL" id="EYB82736.1"/>
    </source>
</evidence>
<name>A0A016RWQ8_9BILA</name>
<sequence length="129" mass="14871">MISGGRSWLPERWTTDRLDFLGNASSTKDSQCTLEWLQRRTRTMSKKFSGGVFREMMTSPSASHALRTLSLPTYSSFHTGTYIAQHDREFTVKFRTVSLPPRFSPRRYQHILDLLATPDSNNVQLKSQK</sequence>
<gene>
    <name evidence="1" type="primary">Acey_s0352.g3264</name>
    <name evidence="1" type="ORF">Y032_0352g3264</name>
</gene>
<dbReference type="EMBL" id="JARK01001688">
    <property type="protein sequence ID" value="EYB82736.1"/>
    <property type="molecule type" value="Genomic_DNA"/>
</dbReference>
<keyword evidence="2" id="KW-1185">Reference proteome</keyword>